<proteinExistence type="predicted"/>
<sequence>MGMMEMGAGMILGGIILQVLAFAVFMWVLYLVIRSGVRDGINQSKQLGQQPADRPRARSEPTF</sequence>
<keyword evidence="2" id="KW-1133">Transmembrane helix</keyword>
<dbReference type="RefSeq" id="WP_135286682.1">
    <property type="nucleotide sequence ID" value="NZ_SMLL01000007.1"/>
</dbReference>
<dbReference type="EMBL" id="SMLL01000007">
    <property type="protein sequence ID" value="TFY97516.1"/>
    <property type="molecule type" value="Genomic_DNA"/>
</dbReference>
<evidence type="ECO:0000256" key="2">
    <source>
        <dbReference type="SAM" id="Phobius"/>
    </source>
</evidence>
<gene>
    <name evidence="3" type="ORF">EZ242_18535</name>
</gene>
<evidence type="ECO:0000313" key="4">
    <source>
        <dbReference type="Proteomes" id="UP000297564"/>
    </source>
</evidence>
<protein>
    <submittedName>
        <fullName evidence="3">Uncharacterized protein</fullName>
    </submittedName>
</protein>
<feature type="transmembrane region" description="Helical" evidence="2">
    <location>
        <begin position="6"/>
        <end position="33"/>
    </location>
</feature>
<reference evidence="3 4" key="1">
    <citation type="submission" date="2019-03" db="EMBL/GenBank/DDBJ databases">
        <title>Ramlibacter rhizophilus CCTCC AB2015357, whole genome shotgun sequence.</title>
        <authorList>
            <person name="Zhang X."/>
            <person name="Feng G."/>
            <person name="Zhu H."/>
        </authorList>
    </citation>
    <scope>NUCLEOTIDE SEQUENCE [LARGE SCALE GENOMIC DNA]</scope>
    <source>
        <strain evidence="3 4">CCTCC AB2015357</strain>
    </source>
</reference>
<feature type="region of interest" description="Disordered" evidence="1">
    <location>
        <begin position="44"/>
        <end position="63"/>
    </location>
</feature>
<feature type="compositionally biased region" description="Basic and acidic residues" evidence="1">
    <location>
        <begin position="53"/>
        <end position="63"/>
    </location>
</feature>
<keyword evidence="2" id="KW-0812">Transmembrane</keyword>
<evidence type="ECO:0000256" key="1">
    <source>
        <dbReference type="SAM" id="MobiDB-lite"/>
    </source>
</evidence>
<name>A0A4Z0BDY0_9BURK</name>
<keyword evidence="4" id="KW-1185">Reference proteome</keyword>
<comment type="caution">
    <text evidence="3">The sequence shown here is derived from an EMBL/GenBank/DDBJ whole genome shotgun (WGS) entry which is preliminary data.</text>
</comment>
<organism evidence="3 4">
    <name type="scientific">Ramlibacter rhizophilus</name>
    <dbReference type="NCBI Taxonomy" id="1781167"/>
    <lineage>
        <taxon>Bacteria</taxon>
        <taxon>Pseudomonadati</taxon>
        <taxon>Pseudomonadota</taxon>
        <taxon>Betaproteobacteria</taxon>
        <taxon>Burkholderiales</taxon>
        <taxon>Comamonadaceae</taxon>
        <taxon>Ramlibacter</taxon>
    </lineage>
</organism>
<evidence type="ECO:0000313" key="3">
    <source>
        <dbReference type="EMBL" id="TFY97516.1"/>
    </source>
</evidence>
<dbReference type="AlphaFoldDB" id="A0A4Z0BDY0"/>
<accession>A0A4Z0BDY0</accession>
<keyword evidence="2" id="KW-0472">Membrane</keyword>
<dbReference type="Proteomes" id="UP000297564">
    <property type="component" value="Unassembled WGS sequence"/>
</dbReference>